<reference evidence="1 2" key="1">
    <citation type="submission" date="2018-11" db="EMBL/GenBank/DDBJ databases">
        <authorList>
            <consortium name="Pathogen Informatics"/>
        </authorList>
    </citation>
    <scope>NUCLEOTIDE SEQUENCE [LARGE SCALE GENOMIC DNA]</scope>
    <source>
        <strain evidence="1 2">Zambia</strain>
    </source>
</reference>
<dbReference type="Proteomes" id="UP000277204">
    <property type="component" value="Unassembled WGS sequence"/>
</dbReference>
<name>A0A183MVY1_9TREM</name>
<protein>
    <submittedName>
        <fullName evidence="1">Uncharacterized protein</fullName>
    </submittedName>
</protein>
<dbReference type="AlphaFoldDB" id="A0A183MVY1"/>
<proteinExistence type="predicted"/>
<keyword evidence="2" id="KW-1185">Reference proteome</keyword>
<evidence type="ECO:0000313" key="1">
    <source>
        <dbReference type="EMBL" id="VDP34652.1"/>
    </source>
</evidence>
<dbReference type="EMBL" id="UZAI01018218">
    <property type="protein sequence ID" value="VDP34652.1"/>
    <property type="molecule type" value="Genomic_DNA"/>
</dbReference>
<organism evidence="1 2">
    <name type="scientific">Schistosoma margrebowiei</name>
    <dbReference type="NCBI Taxonomy" id="48269"/>
    <lineage>
        <taxon>Eukaryota</taxon>
        <taxon>Metazoa</taxon>
        <taxon>Spiralia</taxon>
        <taxon>Lophotrochozoa</taxon>
        <taxon>Platyhelminthes</taxon>
        <taxon>Trematoda</taxon>
        <taxon>Digenea</taxon>
        <taxon>Strigeidida</taxon>
        <taxon>Schistosomatoidea</taxon>
        <taxon>Schistosomatidae</taxon>
        <taxon>Schistosoma</taxon>
    </lineage>
</organism>
<evidence type="ECO:0000313" key="2">
    <source>
        <dbReference type="Proteomes" id="UP000277204"/>
    </source>
</evidence>
<accession>A0A183MVY1</accession>
<sequence length="225" mass="26166">MLEKHWTTGQTALQRFNSAILRDTDKLNEFKITLNNRLQTLHDPLKEEETTLKDNCKGIKEALTSMCQEVLGRKKHYHNEVIPIETMHKIQERNNKKTAINNSRTKTENLKAQVEYTEANKKVKRSVRADKQEYVEELTTTVEKAETEGNAKHLYDTTKKLARKYCKAERPVKSEEDTSITGIQGQRNKWIDNFEELLNRSTPLNPAETEAPHTLHQQPKKSVWP</sequence>
<gene>
    <name evidence="1" type="ORF">SMRZ_LOCUS20206</name>
</gene>